<dbReference type="SUPFAM" id="SSF48452">
    <property type="entry name" value="TPR-like"/>
    <property type="match status" value="1"/>
</dbReference>
<evidence type="ECO:0000256" key="18">
    <source>
        <dbReference type="SAM" id="Phobius"/>
    </source>
</evidence>
<dbReference type="Gene3D" id="1.25.40.10">
    <property type="entry name" value="Tetratricopeptide repeat domain"/>
    <property type="match status" value="1"/>
</dbReference>
<dbReference type="GO" id="GO:0008017">
    <property type="term" value="F:microtubule binding"/>
    <property type="evidence" value="ECO:0007669"/>
    <property type="project" value="TreeGrafter"/>
</dbReference>
<dbReference type="OMA" id="QHESMHS"/>
<dbReference type="InterPro" id="IPR049039">
    <property type="entry name" value="RMD1-3_a_helical_rpt"/>
</dbReference>
<evidence type="ECO:0000256" key="10">
    <source>
        <dbReference type="ARBA" id="ARBA00023136"/>
    </source>
</evidence>
<dbReference type="InterPro" id="IPR011990">
    <property type="entry name" value="TPR-like_helical_dom_sf"/>
</dbReference>
<evidence type="ECO:0000256" key="4">
    <source>
        <dbReference type="ARBA" id="ARBA00022490"/>
    </source>
</evidence>
<evidence type="ECO:0000256" key="16">
    <source>
        <dbReference type="ARBA" id="ARBA00041960"/>
    </source>
</evidence>
<evidence type="ECO:0000313" key="20">
    <source>
        <dbReference type="Proteomes" id="UP000261620"/>
    </source>
</evidence>
<evidence type="ECO:0000256" key="8">
    <source>
        <dbReference type="ARBA" id="ARBA00023054"/>
    </source>
</evidence>
<reference evidence="19" key="2">
    <citation type="submission" date="2025-09" db="UniProtKB">
        <authorList>
            <consortium name="Ensembl"/>
        </authorList>
    </citation>
    <scope>IDENTIFICATION</scope>
</reference>
<evidence type="ECO:0000256" key="13">
    <source>
        <dbReference type="ARBA" id="ARBA00038360"/>
    </source>
</evidence>
<dbReference type="GO" id="GO:0005634">
    <property type="term" value="C:nucleus"/>
    <property type="evidence" value="ECO:0007669"/>
    <property type="project" value="UniProtKB-SubCell"/>
</dbReference>
<evidence type="ECO:0000256" key="2">
    <source>
        <dbReference type="ARBA" id="ARBA00004572"/>
    </source>
</evidence>
<evidence type="ECO:0000256" key="3">
    <source>
        <dbReference type="ARBA" id="ARBA00004647"/>
    </source>
</evidence>
<keyword evidence="6" id="KW-1000">Mitochondrion outer membrane</keyword>
<dbReference type="GO" id="GO:0005876">
    <property type="term" value="C:spindle microtubule"/>
    <property type="evidence" value="ECO:0007669"/>
    <property type="project" value="TreeGrafter"/>
</dbReference>
<feature type="region of interest" description="Disordered" evidence="17">
    <location>
        <begin position="146"/>
        <end position="184"/>
    </location>
</feature>
<comment type="subcellular location">
    <subcellularLocation>
        <location evidence="3">Cytoplasm</location>
        <location evidence="3">Cytoskeleton</location>
        <location evidence="3">Spindle pole</location>
    </subcellularLocation>
    <subcellularLocation>
        <location evidence="2">Mitochondrion outer membrane</location>
        <topology evidence="2">Single-pass membrane protein</topology>
    </subcellularLocation>
    <subcellularLocation>
        <location evidence="1">Nucleus</location>
    </subcellularLocation>
</comment>
<keyword evidence="7 18" id="KW-1133">Transmembrane helix</keyword>
<dbReference type="STRING" id="94237.ENSMMOP00000019905"/>
<evidence type="ECO:0000256" key="7">
    <source>
        <dbReference type="ARBA" id="ARBA00022989"/>
    </source>
</evidence>
<evidence type="ECO:0000256" key="5">
    <source>
        <dbReference type="ARBA" id="ARBA00022692"/>
    </source>
</evidence>
<organism evidence="19 20">
    <name type="scientific">Mola mola</name>
    <name type="common">Ocean sunfish</name>
    <name type="synonym">Tetraodon mola</name>
    <dbReference type="NCBI Taxonomy" id="94237"/>
    <lineage>
        <taxon>Eukaryota</taxon>
        <taxon>Metazoa</taxon>
        <taxon>Chordata</taxon>
        <taxon>Craniata</taxon>
        <taxon>Vertebrata</taxon>
        <taxon>Euteleostomi</taxon>
        <taxon>Actinopterygii</taxon>
        <taxon>Neopterygii</taxon>
        <taxon>Teleostei</taxon>
        <taxon>Neoteleostei</taxon>
        <taxon>Acanthomorphata</taxon>
        <taxon>Eupercaria</taxon>
        <taxon>Tetraodontiformes</taxon>
        <taxon>Molidae</taxon>
        <taxon>Mola</taxon>
    </lineage>
</organism>
<feature type="compositionally biased region" description="Acidic residues" evidence="17">
    <location>
        <begin position="165"/>
        <end position="181"/>
    </location>
</feature>
<evidence type="ECO:0000256" key="15">
    <source>
        <dbReference type="ARBA" id="ARBA00041608"/>
    </source>
</evidence>
<evidence type="ECO:0000256" key="14">
    <source>
        <dbReference type="ARBA" id="ARBA00039962"/>
    </source>
</evidence>
<evidence type="ECO:0000256" key="1">
    <source>
        <dbReference type="ARBA" id="ARBA00004123"/>
    </source>
</evidence>
<name>A0A3Q3WWR9_MOLML</name>
<accession>A0A3Q3WWR9</accession>
<sequence length="457" mass="51713">MKTLFGRNSILGLAVGATASLGLIAFVIYRELRRRRYQRMMVEARPDPQPSLLEAVVKDLSPEQQLELRNQLDQVLSCVALLRSEVAELRGGLQDIALQIIQDVKKGLEDSQRVRRRRYLVHRGRTDSTSSSSIYFTASQSGANVYEETSEGGYSTAYADSDYTDRDEGEQGPEQESEEEDRSCVTVLTLRQEDSQEEVDEEEEDGGRLQLLTETPSGELALLLAQSDALHTGDATLQTKGFRLLLDNRDQYGDSREFLWRLARAYSDMYRSTEDKKEKKMYAQQGNYTHSAVAGREEAELALMKNGLNAECHKWFAILTGLTSQHDSMHSKLKSSFLLKEHLKRALTLRDDDPMCFYLLGRWCYEIATLDWLEKKAAAAMYQSPTTSTLHDALENFLKAEELSPGFSKTTRLYIAKCHQELGNLSDASNWTELALKMPTNTNDVRAQLRVLTDSTT</sequence>
<dbReference type="GO" id="GO:0005741">
    <property type="term" value="C:mitochondrial outer membrane"/>
    <property type="evidence" value="ECO:0007669"/>
    <property type="project" value="UniProtKB-SubCell"/>
</dbReference>
<keyword evidence="12" id="KW-0539">Nucleus</keyword>
<dbReference type="Ensembl" id="ENSMMOT00000020238.1">
    <property type="protein sequence ID" value="ENSMMOP00000019905.1"/>
    <property type="gene ID" value="ENSMMOG00000015110.1"/>
</dbReference>
<dbReference type="AlphaFoldDB" id="A0A3Q3WWR9"/>
<dbReference type="PANTHER" id="PTHR16056:SF18">
    <property type="entry name" value="REGULATOR OF MICROTUBULE DYNAMICS PROTEIN 3"/>
    <property type="match status" value="1"/>
</dbReference>
<dbReference type="Proteomes" id="UP000261620">
    <property type="component" value="Unplaced"/>
</dbReference>
<reference evidence="19" key="1">
    <citation type="submission" date="2025-08" db="UniProtKB">
        <authorList>
            <consortium name="Ensembl"/>
        </authorList>
    </citation>
    <scope>IDENTIFICATION</scope>
</reference>
<proteinExistence type="inferred from homology"/>
<keyword evidence="11" id="KW-0206">Cytoskeleton</keyword>
<protein>
    <recommendedName>
        <fullName evidence="14">Regulator of microtubule dynamics protein 3</fullName>
    </recommendedName>
    <alternativeName>
        <fullName evidence="15">Protein FAM82A2</fullName>
    </alternativeName>
    <alternativeName>
        <fullName evidence="16">Protein FAM82C</fullName>
    </alternativeName>
</protein>
<evidence type="ECO:0000256" key="11">
    <source>
        <dbReference type="ARBA" id="ARBA00023212"/>
    </source>
</evidence>
<evidence type="ECO:0000313" key="19">
    <source>
        <dbReference type="Ensembl" id="ENSMMOP00000019905.1"/>
    </source>
</evidence>
<comment type="similarity">
    <text evidence="13">Belongs to the RMDN family.</text>
</comment>
<feature type="transmembrane region" description="Helical" evidence="18">
    <location>
        <begin position="12"/>
        <end position="32"/>
    </location>
</feature>
<keyword evidence="20" id="KW-1185">Reference proteome</keyword>
<keyword evidence="5 18" id="KW-0812">Transmembrane</keyword>
<keyword evidence="8" id="KW-0175">Coiled coil</keyword>
<dbReference type="Pfam" id="PF21033">
    <property type="entry name" value="RMD1-3"/>
    <property type="match status" value="1"/>
</dbReference>
<keyword evidence="9" id="KW-0496">Mitochondrion</keyword>
<evidence type="ECO:0000256" key="6">
    <source>
        <dbReference type="ARBA" id="ARBA00022787"/>
    </source>
</evidence>
<keyword evidence="10 18" id="KW-0472">Membrane</keyword>
<evidence type="ECO:0000256" key="12">
    <source>
        <dbReference type="ARBA" id="ARBA00023242"/>
    </source>
</evidence>
<evidence type="ECO:0000256" key="9">
    <source>
        <dbReference type="ARBA" id="ARBA00023128"/>
    </source>
</evidence>
<dbReference type="GO" id="GO:0097431">
    <property type="term" value="C:mitotic spindle pole"/>
    <property type="evidence" value="ECO:0007669"/>
    <property type="project" value="TreeGrafter"/>
</dbReference>
<keyword evidence="4" id="KW-0963">Cytoplasm</keyword>
<evidence type="ECO:0000256" key="17">
    <source>
        <dbReference type="SAM" id="MobiDB-lite"/>
    </source>
</evidence>
<dbReference type="PANTHER" id="PTHR16056">
    <property type="entry name" value="REGULATOR OF MICROTUBULE DYNAMICS PROTEIN"/>
    <property type="match status" value="1"/>
</dbReference>